<keyword evidence="2" id="KW-0442">Lipid degradation</keyword>
<evidence type="ECO:0000256" key="2">
    <source>
        <dbReference type="ARBA" id="ARBA00022963"/>
    </source>
</evidence>
<dbReference type="Pfam" id="PF12697">
    <property type="entry name" value="Abhydrolase_6"/>
    <property type="match status" value="1"/>
</dbReference>
<evidence type="ECO:0000313" key="5">
    <source>
        <dbReference type="EMBL" id="MXQ12260.1"/>
    </source>
</evidence>
<dbReference type="OrthoDB" id="339159at2"/>
<accession>A0A7X3SPG8</accession>
<dbReference type="PIRSF" id="PIRSF031982">
    <property type="entry name" value="UCP031982_abhydr"/>
    <property type="match status" value="1"/>
</dbReference>
<evidence type="ECO:0000259" key="4">
    <source>
        <dbReference type="Pfam" id="PF12697"/>
    </source>
</evidence>
<name>A0A7X3SPG8_9HYPH</name>
<keyword evidence="3" id="KW-0443">Lipid metabolism</keyword>
<evidence type="ECO:0000256" key="3">
    <source>
        <dbReference type="ARBA" id="ARBA00023098"/>
    </source>
</evidence>
<keyword evidence="1 5" id="KW-0378">Hydrolase</keyword>
<dbReference type="RefSeq" id="WP_160884838.1">
    <property type="nucleotide sequence ID" value="NZ_WURB01000007.1"/>
</dbReference>
<sequence length="369" mass="39529">MHRTSPASALAVAAAFATMPIPKASAETFRAGLQAFTAAAPSSARNLSGYVWYPTRSEEPASLIEDDAVMVGFPSVRDAQAAYGRLPLVVLSHGWQGNRTNQAWLAVKLAARGAVVAAIDHPGTTTRDWKSPETPKLWERARDVSRVIDGIMADLRFKGAIDRYRIAVIGHSMGGYTAMSVVGARLDMGLATKDCREHPQLAVCTWYRDNGIHDIGQDPARSAPYGQDLRDPRVAAAIALDPAFTGAMTKESLDSVDIPVLVVGVAGRNPAMDIGREARRLASRLPPASTRYVEIADASHFSFLGECTPEGYAILKAHQPGDEILCIDGDPVGGGNRGRDRASLHAAMLEEIDAFLVESAILDAPHPSR</sequence>
<dbReference type="PANTHER" id="PTHR10272">
    <property type="entry name" value="PLATELET-ACTIVATING FACTOR ACETYLHYDROLASE"/>
    <property type="match status" value="1"/>
</dbReference>
<proteinExistence type="predicted"/>
<dbReference type="InterPro" id="IPR029058">
    <property type="entry name" value="AB_hydrolase_fold"/>
</dbReference>
<dbReference type="PANTHER" id="PTHR10272:SF0">
    <property type="entry name" value="PLATELET-ACTIVATING FACTOR ACETYLHYDROLASE"/>
    <property type="match status" value="1"/>
</dbReference>
<dbReference type="AlphaFoldDB" id="A0A7X3SPG8"/>
<comment type="caution">
    <text evidence="5">The sequence shown here is derived from an EMBL/GenBank/DDBJ whole genome shotgun (WGS) entry which is preliminary data.</text>
</comment>
<dbReference type="GO" id="GO:0016042">
    <property type="term" value="P:lipid catabolic process"/>
    <property type="evidence" value="ECO:0007669"/>
    <property type="project" value="UniProtKB-KW"/>
</dbReference>
<dbReference type="SUPFAM" id="SSF53474">
    <property type="entry name" value="alpha/beta-Hydrolases"/>
    <property type="match status" value="1"/>
</dbReference>
<organism evidence="5 6">
    <name type="scientific">Microvirga makkahensis</name>
    <dbReference type="NCBI Taxonomy" id="1128670"/>
    <lineage>
        <taxon>Bacteria</taxon>
        <taxon>Pseudomonadati</taxon>
        <taxon>Pseudomonadota</taxon>
        <taxon>Alphaproteobacteria</taxon>
        <taxon>Hyphomicrobiales</taxon>
        <taxon>Methylobacteriaceae</taxon>
        <taxon>Microvirga</taxon>
    </lineage>
</organism>
<dbReference type="GO" id="GO:0003847">
    <property type="term" value="F:1-alkyl-2-acetylglycerophosphocholine esterase activity"/>
    <property type="evidence" value="ECO:0007669"/>
    <property type="project" value="TreeGrafter"/>
</dbReference>
<dbReference type="InterPro" id="IPR016986">
    <property type="entry name" value="UCP031982_abhydr"/>
</dbReference>
<dbReference type="Gene3D" id="3.40.50.1820">
    <property type="entry name" value="alpha/beta hydrolase"/>
    <property type="match status" value="1"/>
</dbReference>
<gene>
    <name evidence="5" type="ORF">GR328_12460</name>
</gene>
<keyword evidence="6" id="KW-1185">Reference proteome</keyword>
<dbReference type="Proteomes" id="UP000436483">
    <property type="component" value="Unassembled WGS sequence"/>
</dbReference>
<dbReference type="EMBL" id="WURB01000007">
    <property type="protein sequence ID" value="MXQ12260.1"/>
    <property type="molecule type" value="Genomic_DNA"/>
</dbReference>
<evidence type="ECO:0000313" key="6">
    <source>
        <dbReference type="Proteomes" id="UP000436483"/>
    </source>
</evidence>
<reference evidence="5 6" key="2">
    <citation type="submission" date="2020-01" db="EMBL/GenBank/DDBJ databases">
        <title>Microvirga sp. nov., an arsenate reduction bacterium isolated from Tibet hotspring sediments.</title>
        <authorList>
            <person name="Xian W.-D."/>
            <person name="Li W.-J."/>
        </authorList>
    </citation>
    <scope>NUCLEOTIDE SEQUENCE [LARGE SCALE GENOMIC DNA]</scope>
    <source>
        <strain evidence="5 6">KCTC 23863</strain>
    </source>
</reference>
<dbReference type="InterPro" id="IPR000073">
    <property type="entry name" value="AB_hydrolase_1"/>
</dbReference>
<evidence type="ECO:0000256" key="1">
    <source>
        <dbReference type="ARBA" id="ARBA00022801"/>
    </source>
</evidence>
<protein>
    <submittedName>
        <fullName evidence="5">Alpha/beta fold hydrolase</fullName>
    </submittedName>
</protein>
<feature type="domain" description="AB hydrolase-1" evidence="4">
    <location>
        <begin position="89"/>
        <end position="304"/>
    </location>
</feature>
<reference evidence="5 6" key="1">
    <citation type="submission" date="2019-12" db="EMBL/GenBank/DDBJ databases">
        <authorList>
            <person name="Yuan C.-G."/>
        </authorList>
    </citation>
    <scope>NUCLEOTIDE SEQUENCE [LARGE SCALE GENOMIC DNA]</scope>
    <source>
        <strain evidence="5 6">KCTC 23863</strain>
    </source>
</reference>